<dbReference type="RefSeq" id="XP_069197807.1">
    <property type="nucleotide sequence ID" value="XM_069345607.1"/>
</dbReference>
<feature type="compositionally biased region" description="Basic and acidic residues" evidence="1">
    <location>
        <begin position="398"/>
        <end position="423"/>
    </location>
</feature>
<name>A0ABR3P633_9PEZI</name>
<protein>
    <submittedName>
        <fullName evidence="2">Uncharacterized protein</fullName>
    </submittedName>
</protein>
<dbReference type="Proteomes" id="UP001562354">
    <property type="component" value="Unassembled WGS sequence"/>
</dbReference>
<proteinExistence type="predicted"/>
<dbReference type="Gene3D" id="1.20.58.1070">
    <property type="match status" value="1"/>
</dbReference>
<feature type="compositionally biased region" description="Acidic residues" evidence="1">
    <location>
        <begin position="170"/>
        <end position="185"/>
    </location>
</feature>
<feature type="compositionally biased region" description="Basic residues" evidence="1">
    <location>
        <begin position="1"/>
        <end position="11"/>
    </location>
</feature>
<evidence type="ECO:0000313" key="3">
    <source>
        <dbReference type="Proteomes" id="UP001562354"/>
    </source>
</evidence>
<accession>A0ABR3P633</accession>
<sequence>MGKNKKKRKSSAPHNPIPPPARPMPIDGRRLVSYDDVETGPAPPVPRHMVSYASSNDDDNDNNNNNEDDAEEKDSKSSSTGKTPESAAEYRHRIMSRESDGTYDANRAQPRTDPTYGQVGAFPGLDTYQFAPFYGPANDGLDYLRMVRSEARDIPHIVTTSTRKRGRGSDEDEEEEDAQADDEDERYAREIEEADAQAWGHDDADGYYSDGAYVAKPLSASTNQNGESTIDPQDAYYGRLKLLFEKHRERCQATPSADAVAALDQKHPISFPQGSSVAREDWRKLLVNTTPLLAQLTSMDRWTVWRLIRLCERHIRSLALHNKNIPPTLAQWIWGLLGRVPASWQLRNEDISKIRELGKCAAWCHEQYKYAEDKGKADNPDAVAGDEDDWDYDEEDGENGREQKAKQKLSEDQPQTEPDKAVEPSDLIPADESGASADVHRSVDGEPNEQSQDLNDMLAAKKMELEEADAQLEVANMIEGLSGERTPDGAKVGLRLEATRMKDFQVEEKTQARSEQAPGILTKHKDLVPDHQTSAVLDFIVTVTGEFYGQHDILWSRPQWQKGEQ</sequence>
<evidence type="ECO:0000256" key="1">
    <source>
        <dbReference type="SAM" id="MobiDB-lite"/>
    </source>
</evidence>
<gene>
    <name evidence="2" type="ORF">AAFC00_005772</name>
</gene>
<feature type="compositionally biased region" description="Basic and acidic residues" evidence="1">
    <location>
        <begin position="88"/>
        <end position="100"/>
    </location>
</feature>
<feature type="compositionally biased region" description="Acidic residues" evidence="1">
    <location>
        <begin position="384"/>
        <end position="397"/>
    </location>
</feature>
<feature type="compositionally biased region" description="Acidic residues" evidence="1">
    <location>
        <begin position="56"/>
        <end position="72"/>
    </location>
</feature>
<keyword evidence="3" id="KW-1185">Reference proteome</keyword>
<dbReference type="EMBL" id="JBFMKM010000013">
    <property type="protein sequence ID" value="KAL1301531.1"/>
    <property type="molecule type" value="Genomic_DNA"/>
</dbReference>
<feature type="region of interest" description="Disordered" evidence="1">
    <location>
        <begin position="374"/>
        <end position="452"/>
    </location>
</feature>
<reference evidence="2 3" key="1">
    <citation type="submission" date="2024-07" db="EMBL/GenBank/DDBJ databases">
        <title>Draft sequence of the Neodothiora populina.</title>
        <authorList>
            <person name="Drown D.D."/>
            <person name="Schuette U.S."/>
            <person name="Buechlein A.B."/>
            <person name="Rusch D.R."/>
            <person name="Winton L.W."/>
            <person name="Adams G.A."/>
        </authorList>
    </citation>
    <scope>NUCLEOTIDE SEQUENCE [LARGE SCALE GENOMIC DNA]</scope>
    <source>
        <strain evidence="2 3">CPC 39397</strain>
    </source>
</reference>
<evidence type="ECO:0000313" key="2">
    <source>
        <dbReference type="EMBL" id="KAL1301531.1"/>
    </source>
</evidence>
<dbReference type="Pfam" id="PF04938">
    <property type="entry name" value="SIP1"/>
    <property type="match status" value="1"/>
</dbReference>
<feature type="region of interest" description="Disordered" evidence="1">
    <location>
        <begin position="157"/>
        <end position="185"/>
    </location>
</feature>
<dbReference type="GeneID" id="95979471"/>
<comment type="caution">
    <text evidence="2">The sequence shown here is derived from an EMBL/GenBank/DDBJ whole genome shotgun (WGS) entry which is preliminary data.</text>
</comment>
<organism evidence="2 3">
    <name type="scientific">Neodothiora populina</name>
    <dbReference type="NCBI Taxonomy" id="2781224"/>
    <lineage>
        <taxon>Eukaryota</taxon>
        <taxon>Fungi</taxon>
        <taxon>Dikarya</taxon>
        <taxon>Ascomycota</taxon>
        <taxon>Pezizomycotina</taxon>
        <taxon>Dothideomycetes</taxon>
        <taxon>Dothideomycetidae</taxon>
        <taxon>Dothideales</taxon>
        <taxon>Dothioraceae</taxon>
        <taxon>Neodothiora</taxon>
    </lineage>
</organism>
<feature type="region of interest" description="Disordered" evidence="1">
    <location>
        <begin position="1"/>
        <end position="118"/>
    </location>
</feature>
<dbReference type="InterPro" id="IPR035426">
    <property type="entry name" value="Gemin2/Brr1"/>
</dbReference>